<keyword evidence="1" id="KW-0812">Transmembrane</keyword>
<keyword evidence="4" id="KW-1185">Reference proteome</keyword>
<keyword evidence="1" id="KW-1133">Transmembrane helix</keyword>
<feature type="transmembrane region" description="Helical" evidence="1">
    <location>
        <begin position="65"/>
        <end position="84"/>
    </location>
</feature>
<evidence type="ECO:0000313" key="3">
    <source>
        <dbReference type="EMBL" id="TSB18335.1"/>
    </source>
</evidence>
<evidence type="ECO:0000256" key="2">
    <source>
        <dbReference type="SAM" id="SignalP"/>
    </source>
</evidence>
<dbReference type="AlphaFoldDB" id="A0A553XMX7"/>
<feature type="chain" id="PRO_5021797496" evidence="2">
    <location>
        <begin position="32"/>
        <end position="103"/>
    </location>
</feature>
<keyword evidence="2" id="KW-0732">Signal</keyword>
<dbReference type="RefSeq" id="WP_143944897.1">
    <property type="nucleotide sequence ID" value="NZ_VKLS01000802.1"/>
</dbReference>
<dbReference type="InterPro" id="IPR006311">
    <property type="entry name" value="TAT_signal"/>
</dbReference>
<reference evidence="3 4" key="1">
    <citation type="submission" date="2019-07" db="EMBL/GenBank/DDBJ databases">
        <title>Draft genome for Streptomyces benahoarensis MZ03-48.</title>
        <authorList>
            <person name="Gonzalez-Pimentel J.L."/>
        </authorList>
    </citation>
    <scope>NUCLEOTIDE SEQUENCE [LARGE SCALE GENOMIC DNA]</scope>
    <source>
        <strain evidence="3 4">MZ03-48</strain>
    </source>
</reference>
<proteinExistence type="predicted"/>
<sequence>MSDQRRSVIRTVAVASGALVALLLPAGAAVAADTTGPVAGDRTAIMLPDNGLAGLAEKVGHLPTALLVAGVGALAAFGMVGLAMRRRRQGSALGGATANHREA</sequence>
<dbReference type="EMBL" id="VKLS01000802">
    <property type="protein sequence ID" value="TSB18335.1"/>
    <property type="molecule type" value="Genomic_DNA"/>
</dbReference>
<name>A0A553XMX7_9ACTN</name>
<feature type="signal peptide" evidence="2">
    <location>
        <begin position="1"/>
        <end position="31"/>
    </location>
</feature>
<dbReference type="Proteomes" id="UP000320888">
    <property type="component" value="Unassembled WGS sequence"/>
</dbReference>
<organism evidence="3 4">
    <name type="scientific">Streptomyces benahoarensis</name>
    <dbReference type="NCBI Taxonomy" id="2595054"/>
    <lineage>
        <taxon>Bacteria</taxon>
        <taxon>Bacillati</taxon>
        <taxon>Actinomycetota</taxon>
        <taxon>Actinomycetes</taxon>
        <taxon>Kitasatosporales</taxon>
        <taxon>Streptomycetaceae</taxon>
        <taxon>Streptomyces</taxon>
    </lineage>
</organism>
<comment type="caution">
    <text evidence="3">The sequence shown here is derived from an EMBL/GenBank/DDBJ whole genome shotgun (WGS) entry which is preliminary data.</text>
</comment>
<keyword evidence="1" id="KW-0472">Membrane</keyword>
<protein>
    <submittedName>
        <fullName evidence="3">Uncharacterized protein</fullName>
    </submittedName>
</protein>
<evidence type="ECO:0000313" key="4">
    <source>
        <dbReference type="Proteomes" id="UP000320888"/>
    </source>
</evidence>
<evidence type="ECO:0000256" key="1">
    <source>
        <dbReference type="SAM" id="Phobius"/>
    </source>
</evidence>
<accession>A0A553XMX7</accession>
<gene>
    <name evidence="3" type="ORF">FNZ23_29760</name>
</gene>
<dbReference type="PROSITE" id="PS51318">
    <property type="entry name" value="TAT"/>
    <property type="match status" value="1"/>
</dbReference>